<feature type="region of interest" description="Disordered" evidence="1">
    <location>
        <begin position="238"/>
        <end position="281"/>
    </location>
</feature>
<evidence type="ECO:0000313" key="2">
    <source>
        <dbReference type="EMBL" id="KAH7935230.1"/>
    </source>
</evidence>
<dbReference type="AlphaFoldDB" id="A0A9D4PCU1"/>
<dbReference type="Proteomes" id="UP000821837">
    <property type="component" value="Unassembled WGS sequence"/>
</dbReference>
<gene>
    <name evidence="2" type="ORF">HPB52_004818</name>
</gene>
<evidence type="ECO:0000256" key="1">
    <source>
        <dbReference type="SAM" id="MobiDB-lite"/>
    </source>
</evidence>
<protein>
    <submittedName>
        <fullName evidence="2">Uncharacterized protein</fullName>
    </submittedName>
</protein>
<organism evidence="2 3">
    <name type="scientific">Rhipicephalus sanguineus</name>
    <name type="common">Brown dog tick</name>
    <name type="synonym">Ixodes sanguineus</name>
    <dbReference type="NCBI Taxonomy" id="34632"/>
    <lineage>
        <taxon>Eukaryota</taxon>
        <taxon>Metazoa</taxon>
        <taxon>Ecdysozoa</taxon>
        <taxon>Arthropoda</taxon>
        <taxon>Chelicerata</taxon>
        <taxon>Arachnida</taxon>
        <taxon>Acari</taxon>
        <taxon>Parasitiformes</taxon>
        <taxon>Ixodida</taxon>
        <taxon>Ixodoidea</taxon>
        <taxon>Ixodidae</taxon>
        <taxon>Rhipicephalinae</taxon>
        <taxon>Rhipicephalus</taxon>
        <taxon>Rhipicephalus</taxon>
    </lineage>
</organism>
<accession>A0A9D4PCU1</accession>
<reference evidence="2" key="2">
    <citation type="submission" date="2021-09" db="EMBL/GenBank/DDBJ databases">
        <authorList>
            <person name="Jia N."/>
            <person name="Wang J."/>
            <person name="Shi W."/>
            <person name="Du L."/>
            <person name="Sun Y."/>
            <person name="Zhan W."/>
            <person name="Jiang J."/>
            <person name="Wang Q."/>
            <person name="Zhang B."/>
            <person name="Ji P."/>
            <person name="Sakyi L.B."/>
            <person name="Cui X."/>
            <person name="Yuan T."/>
            <person name="Jiang B."/>
            <person name="Yang W."/>
            <person name="Lam T.T.-Y."/>
            <person name="Chang Q."/>
            <person name="Ding S."/>
            <person name="Wang X."/>
            <person name="Zhu J."/>
            <person name="Ruan X."/>
            <person name="Zhao L."/>
            <person name="Wei J."/>
            <person name="Que T."/>
            <person name="Du C."/>
            <person name="Cheng J."/>
            <person name="Dai P."/>
            <person name="Han X."/>
            <person name="Huang E."/>
            <person name="Gao Y."/>
            <person name="Liu J."/>
            <person name="Shao H."/>
            <person name="Ye R."/>
            <person name="Li L."/>
            <person name="Wei W."/>
            <person name="Wang X."/>
            <person name="Wang C."/>
            <person name="Huo Q."/>
            <person name="Li W."/>
            <person name="Guo W."/>
            <person name="Chen H."/>
            <person name="Chen S."/>
            <person name="Zhou L."/>
            <person name="Zhou L."/>
            <person name="Ni X."/>
            <person name="Tian J."/>
            <person name="Zhou Y."/>
            <person name="Sheng Y."/>
            <person name="Liu T."/>
            <person name="Pan Y."/>
            <person name="Xia L."/>
            <person name="Li J."/>
            <person name="Zhao F."/>
            <person name="Cao W."/>
        </authorList>
    </citation>
    <scope>NUCLEOTIDE SEQUENCE</scope>
    <source>
        <strain evidence="2">Rsan-2018</strain>
        <tissue evidence="2">Larvae</tissue>
    </source>
</reference>
<name>A0A9D4PCU1_RHISA</name>
<dbReference type="EMBL" id="JABSTV010001255">
    <property type="protein sequence ID" value="KAH7935230.1"/>
    <property type="molecule type" value="Genomic_DNA"/>
</dbReference>
<proteinExistence type="predicted"/>
<feature type="compositionally biased region" description="Basic and acidic residues" evidence="1">
    <location>
        <begin position="252"/>
        <end position="261"/>
    </location>
</feature>
<dbReference type="Gene3D" id="3.40.50.1110">
    <property type="entry name" value="SGNH hydrolase"/>
    <property type="match status" value="1"/>
</dbReference>
<dbReference type="SUPFAM" id="SSF52266">
    <property type="entry name" value="SGNH hydrolase"/>
    <property type="match status" value="1"/>
</dbReference>
<keyword evidence="3" id="KW-1185">Reference proteome</keyword>
<sequence length="281" mass="31372">MATIHASPKQVIWKFPQQTPTCAVFGDSQKRHLHNLFDCSSPESPAFISPPGLLDFVPRGTSFLILHIGTNDLARTSADIAIGKYAALLDHIRSEMSDIGTIFATLVLPRGLNERLRHPNGMQVNHINKQTHRFNSWLLNLCKSRRNVFFNDHAIHYFPPRMVLAADGLHTNLNHGDLVVEPDRYSSHNSECRDGCTNDRGKEALSAAPRQRTKPFKVNIFATLHKTTVNSTRALYVTPAGPPPTTEDCELSDSHPAHREQASAPSSKKYDLRKYCGSTRS</sequence>
<dbReference type="InterPro" id="IPR036514">
    <property type="entry name" value="SGNH_hydro_sf"/>
</dbReference>
<dbReference type="VEuPathDB" id="VectorBase:RSAN_028354"/>
<comment type="caution">
    <text evidence="2">The sequence shown here is derived from an EMBL/GenBank/DDBJ whole genome shotgun (WGS) entry which is preliminary data.</text>
</comment>
<reference evidence="2" key="1">
    <citation type="journal article" date="2020" name="Cell">
        <title>Large-Scale Comparative Analyses of Tick Genomes Elucidate Their Genetic Diversity and Vector Capacities.</title>
        <authorList>
            <consortium name="Tick Genome and Microbiome Consortium (TIGMIC)"/>
            <person name="Jia N."/>
            <person name="Wang J."/>
            <person name="Shi W."/>
            <person name="Du L."/>
            <person name="Sun Y."/>
            <person name="Zhan W."/>
            <person name="Jiang J.F."/>
            <person name="Wang Q."/>
            <person name="Zhang B."/>
            <person name="Ji P."/>
            <person name="Bell-Sakyi L."/>
            <person name="Cui X.M."/>
            <person name="Yuan T.T."/>
            <person name="Jiang B.G."/>
            <person name="Yang W.F."/>
            <person name="Lam T.T."/>
            <person name="Chang Q.C."/>
            <person name="Ding S.J."/>
            <person name="Wang X.J."/>
            <person name="Zhu J.G."/>
            <person name="Ruan X.D."/>
            <person name="Zhao L."/>
            <person name="Wei J.T."/>
            <person name="Ye R.Z."/>
            <person name="Que T.C."/>
            <person name="Du C.H."/>
            <person name="Zhou Y.H."/>
            <person name="Cheng J.X."/>
            <person name="Dai P.F."/>
            <person name="Guo W.B."/>
            <person name="Han X.H."/>
            <person name="Huang E.J."/>
            <person name="Li L.F."/>
            <person name="Wei W."/>
            <person name="Gao Y.C."/>
            <person name="Liu J.Z."/>
            <person name="Shao H.Z."/>
            <person name="Wang X."/>
            <person name="Wang C.C."/>
            <person name="Yang T.C."/>
            <person name="Huo Q.B."/>
            <person name="Li W."/>
            <person name="Chen H.Y."/>
            <person name="Chen S.E."/>
            <person name="Zhou L.G."/>
            <person name="Ni X.B."/>
            <person name="Tian J.H."/>
            <person name="Sheng Y."/>
            <person name="Liu T."/>
            <person name="Pan Y.S."/>
            <person name="Xia L.Y."/>
            <person name="Li J."/>
            <person name="Zhao F."/>
            <person name="Cao W.C."/>
        </authorList>
    </citation>
    <scope>NUCLEOTIDE SEQUENCE</scope>
    <source>
        <strain evidence="2">Rsan-2018</strain>
    </source>
</reference>
<evidence type="ECO:0000313" key="3">
    <source>
        <dbReference type="Proteomes" id="UP000821837"/>
    </source>
</evidence>